<dbReference type="Gramene" id="Zm00001eb431150_T001">
    <property type="protein sequence ID" value="Zm00001eb431150_P001"/>
    <property type="gene ID" value="Zm00001eb431150"/>
</dbReference>
<proteinExistence type="predicted"/>
<keyword evidence="4" id="KW-1185">Reference proteome</keyword>
<reference evidence="4" key="1">
    <citation type="journal article" date="2009" name="Science">
        <title>The B73 maize genome: complexity, diversity, and dynamics.</title>
        <authorList>
            <person name="Schnable P.S."/>
            <person name="Ware D."/>
            <person name="Fulton R.S."/>
            <person name="Stein J.C."/>
            <person name="Wei F."/>
            <person name="Pasternak S."/>
            <person name="Liang C."/>
            <person name="Zhang J."/>
            <person name="Fulton L."/>
            <person name="Graves T.A."/>
            <person name="Minx P."/>
            <person name="Reily A.D."/>
            <person name="Courtney L."/>
            <person name="Kruchowski S.S."/>
            <person name="Tomlinson C."/>
            <person name="Strong C."/>
            <person name="Delehaunty K."/>
            <person name="Fronick C."/>
            <person name="Courtney B."/>
            <person name="Rock S.M."/>
            <person name="Belter E."/>
            <person name="Du F."/>
            <person name="Kim K."/>
            <person name="Abbott R.M."/>
            <person name="Cotton M."/>
            <person name="Levy A."/>
            <person name="Marchetto P."/>
            <person name="Ochoa K."/>
            <person name="Jackson S.M."/>
            <person name="Gillam B."/>
            <person name="Chen W."/>
            <person name="Yan L."/>
            <person name="Higginbotham J."/>
            <person name="Cardenas M."/>
            <person name="Waligorski J."/>
            <person name="Applebaum E."/>
            <person name="Phelps L."/>
            <person name="Falcone J."/>
            <person name="Kanchi K."/>
            <person name="Thane T."/>
            <person name="Scimone A."/>
            <person name="Thane N."/>
            <person name="Henke J."/>
            <person name="Wang T."/>
            <person name="Ruppert J."/>
            <person name="Shah N."/>
            <person name="Rotter K."/>
            <person name="Hodges J."/>
            <person name="Ingenthron E."/>
            <person name="Cordes M."/>
            <person name="Kohlberg S."/>
            <person name="Sgro J."/>
            <person name="Delgado B."/>
            <person name="Mead K."/>
            <person name="Chinwalla A."/>
            <person name="Leonard S."/>
            <person name="Crouse K."/>
            <person name="Collura K."/>
            <person name="Kudrna D."/>
            <person name="Currie J."/>
            <person name="He R."/>
            <person name="Angelova A."/>
            <person name="Rajasekar S."/>
            <person name="Mueller T."/>
            <person name="Lomeli R."/>
            <person name="Scara G."/>
            <person name="Ko A."/>
            <person name="Delaney K."/>
            <person name="Wissotski M."/>
            <person name="Lopez G."/>
            <person name="Campos D."/>
            <person name="Braidotti M."/>
            <person name="Ashley E."/>
            <person name="Golser W."/>
            <person name="Kim H."/>
            <person name="Lee S."/>
            <person name="Lin J."/>
            <person name="Dujmic Z."/>
            <person name="Kim W."/>
            <person name="Talag J."/>
            <person name="Zuccolo A."/>
            <person name="Fan C."/>
            <person name="Sebastian A."/>
            <person name="Kramer M."/>
            <person name="Spiegel L."/>
            <person name="Nascimento L."/>
            <person name="Zutavern T."/>
            <person name="Miller B."/>
            <person name="Ambroise C."/>
            <person name="Muller S."/>
            <person name="Spooner W."/>
            <person name="Narechania A."/>
            <person name="Ren L."/>
            <person name="Wei S."/>
            <person name="Kumari S."/>
            <person name="Faga B."/>
            <person name="Levy M.J."/>
            <person name="McMahan L."/>
            <person name="Van Buren P."/>
            <person name="Vaughn M.W."/>
            <person name="Ying K."/>
            <person name="Yeh C.-T."/>
            <person name="Emrich S.J."/>
            <person name="Jia Y."/>
            <person name="Kalyanaraman A."/>
            <person name="Hsia A.-P."/>
            <person name="Barbazuk W.B."/>
            <person name="Baucom R.S."/>
            <person name="Brutnell T.P."/>
            <person name="Carpita N.C."/>
            <person name="Chaparro C."/>
            <person name="Chia J.-M."/>
            <person name="Deragon J.-M."/>
            <person name="Estill J.C."/>
            <person name="Fu Y."/>
            <person name="Jeddeloh J.A."/>
            <person name="Han Y."/>
            <person name="Lee H."/>
            <person name="Li P."/>
            <person name="Lisch D.R."/>
            <person name="Liu S."/>
            <person name="Liu Z."/>
            <person name="Nagel D.H."/>
            <person name="McCann M.C."/>
            <person name="SanMiguel P."/>
            <person name="Myers A.M."/>
            <person name="Nettleton D."/>
            <person name="Nguyen J."/>
            <person name="Penning B.W."/>
            <person name="Ponnala L."/>
            <person name="Schneider K.L."/>
            <person name="Schwartz D.C."/>
            <person name="Sharma A."/>
            <person name="Soderlund C."/>
            <person name="Springer N.M."/>
            <person name="Sun Q."/>
            <person name="Wang H."/>
            <person name="Waterman M."/>
            <person name="Westerman R."/>
            <person name="Wolfgruber T.K."/>
            <person name="Yang L."/>
            <person name="Yu Y."/>
            <person name="Zhang L."/>
            <person name="Zhou S."/>
            <person name="Zhu Q."/>
            <person name="Bennetzen J.L."/>
            <person name="Dawe R.K."/>
            <person name="Jiang J."/>
            <person name="Jiang N."/>
            <person name="Presting G.G."/>
            <person name="Wessler S.R."/>
            <person name="Aluru S."/>
            <person name="Martienssen R.A."/>
            <person name="Clifton S.W."/>
            <person name="McCombie W.R."/>
            <person name="Wing R.A."/>
            <person name="Wilson R.K."/>
        </authorList>
    </citation>
    <scope>NUCLEOTIDE SEQUENCE [LARGE SCALE GENOMIC DNA]</scope>
    <source>
        <strain evidence="4">cv. B73</strain>
    </source>
</reference>
<keyword evidence="1" id="KW-0479">Metal-binding</keyword>
<reference evidence="3" key="2">
    <citation type="submission" date="2019-07" db="EMBL/GenBank/DDBJ databases">
        <authorList>
            <person name="Seetharam A."/>
            <person name="Woodhouse M."/>
            <person name="Cannon E."/>
        </authorList>
    </citation>
    <scope>NUCLEOTIDE SEQUENCE [LARGE SCALE GENOMIC DNA]</scope>
    <source>
        <strain evidence="3">cv. B73</strain>
    </source>
</reference>
<protein>
    <recommendedName>
        <fullName evidence="5">Copper-transporting ATPase HMA5</fullName>
    </recommendedName>
</protein>
<reference evidence="3" key="3">
    <citation type="submission" date="2021-05" db="UniProtKB">
        <authorList>
            <consortium name="EnsemblPlants"/>
        </authorList>
    </citation>
    <scope>IDENTIFICATION</scope>
    <source>
        <strain evidence="3">cv. B73</strain>
    </source>
</reference>
<dbReference type="GO" id="GO:0005524">
    <property type="term" value="F:ATP binding"/>
    <property type="evidence" value="ECO:0007669"/>
    <property type="project" value="InterPro"/>
</dbReference>
<dbReference type="PANTHER" id="PTHR46594">
    <property type="entry name" value="P-TYPE CATION-TRANSPORTING ATPASE"/>
    <property type="match status" value="1"/>
</dbReference>
<dbReference type="InterPro" id="IPR036412">
    <property type="entry name" value="HAD-like_sf"/>
</dbReference>
<evidence type="ECO:0000256" key="2">
    <source>
        <dbReference type="SAM" id="Phobius"/>
    </source>
</evidence>
<dbReference type="EnsemblPlants" id="Zm00001eb290790_T001">
    <property type="protein sequence ID" value="Zm00001eb290790_P001"/>
    <property type="gene ID" value="Zm00001eb290790"/>
</dbReference>
<dbReference type="SUPFAM" id="SSF56784">
    <property type="entry name" value="HAD-like"/>
    <property type="match status" value="1"/>
</dbReference>
<keyword evidence="2" id="KW-1133">Transmembrane helix</keyword>
<dbReference type="Gramene" id="Zm00001eb290790_T001">
    <property type="protein sequence ID" value="Zm00001eb290790_P001"/>
    <property type="gene ID" value="Zm00001eb290790"/>
</dbReference>
<dbReference type="EnsemblPlants" id="Zm00001eb431150_T001">
    <property type="protein sequence ID" value="Zm00001eb431150_P001"/>
    <property type="gene ID" value="Zm00001eb431150"/>
</dbReference>
<keyword evidence="2" id="KW-0812">Transmembrane</keyword>
<dbReference type="PRINTS" id="PR00120">
    <property type="entry name" value="HATPASE"/>
</dbReference>
<sequence>MAADVAMVGDGVNDSPALAAADVGMAIGAGTDVAIDAADIVLMKSNLEDVITAIDLSHKTLSRIRLNYVWALGYVLGMPIAASVLFPFTGVALIQYTDAATALAARESLDGRSIPSYLLPEHYRATGKGFSSSGCLLPAHGFSRQFKRLTYLGISGSMLQLQDQHIHKHQFKLKCWNGLHCHSQHVTKFPHYSLHPVVVFLRTNQTKHQPGIRPADVHREAREGVLEFERAFRERFSACTLAAKRHIDSTTIFDVQGAHMDHPRAQANFEIAPKACHPWNPSKHKDISKAEKDIVLSSTSIVMLGIFVLHTPFAKAINGAALHLFSFAEAINIGRPPRNSLRS</sequence>
<organism evidence="3 4">
    <name type="scientific">Zea mays</name>
    <name type="common">Maize</name>
    <dbReference type="NCBI Taxonomy" id="4577"/>
    <lineage>
        <taxon>Eukaryota</taxon>
        <taxon>Viridiplantae</taxon>
        <taxon>Streptophyta</taxon>
        <taxon>Embryophyta</taxon>
        <taxon>Tracheophyta</taxon>
        <taxon>Spermatophyta</taxon>
        <taxon>Magnoliopsida</taxon>
        <taxon>Liliopsida</taxon>
        <taxon>Poales</taxon>
        <taxon>Poaceae</taxon>
        <taxon>PACMAD clade</taxon>
        <taxon>Panicoideae</taxon>
        <taxon>Andropogonodae</taxon>
        <taxon>Andropogoneae</taxon>
        <taxon>Tripsacinae</taxon>
        <taxon>Zea</taxon>
    </lineage>
</organism>
<dbReference type="Gene3D" id="3.40.50.1000">
    <property type="entry name" value="HAD superfamily/HAD-like"/>
    <property type="match status" value="1"/>
</dbReference>
<dbReference type="Proteomes" id="UP000007305">
    <property type="component" value="Chromosome 10"/>
</dbReference>
<dbReference type="PANTHER" id="PTHR46594:SF2">
    <property type="entry name" value="COPPER-TRANSPORTING ATPASE HMA4"/>
    <property type="match status" value="1"/>
</dbReference>
<dbReference type="NCBIfam" id="TIGR01494">
    <property type="entry name" value="ATPase_P-type"/>
    <property type="match status" value="1"/>
</dbReference>
<accession>A0A804Q2S2</accession>
<name>A0A804Q2S2_MAIZE</name>
<dbReference type="InterPro" id="IPR001757">
    <property type="entry name" value="P_typ_ATPase"/>
</dbReference>
<dbReference type="GO" id="GO:0016887">
    <property type="term" value="F:ATP hydrolysis activity"/>
    <property type="evidence" value="ECO:0007669"/>
    <property type="project" value="InterPro"/>
</dbReference>
<evidence type="ECO:0000313" key="3">
    <source>
        <dbReference type="EnsemblPlants" id="Zm00001eb290790_P001"/>
    </source>
</evidence>
<dbReference type="AlphaFoldDB" id="A0A804Q2S2"/>
<feature type="transmembrane region" description="Helical" evidence="2">
    <location>
        <begin position="68"/>
        <end position="88"/>
    </location>
</feature>
<dbReference type="GO" id="GO:0046872">
    <property type="term" value="F:metal ion binding"/>
    <property type="evidence" value="ECO:0007669"/>
    <property type="project" value="UniProtKB-KW"/>
</dbReference>
<evidence type="ECO:0000313" key="4">
    <source>
        <dbReference type="Proteomes" id="UP000007305"/>
    </source>
</evidence>
<evidence type="ECO:0000256" key="1">
    <source>
        <dbReference type="ARBA" id="ARBA00022723"/>
    </source>
</evidence>
<dbReference type="GO" id="GO:0016020">
    <property type="term" value="C:membrane"/>
    <property type="evidence" value="ECO:0007669"/>
    <property type="project" value="InterPro"/>
</dbReference>
<dbReference type="PRINTS" id="PR00119">
    <property type="entry name" value="CATATPASE"/>
</dbReference>
<dbReference type="InterPro" id="IPR023214">
    <property type="entry name" value="HAD_sf"/>
</dbReference>
<dbReference type="Proteomes" id="UP000007305">
    <property type="component" value="Chromosome 6"/>
</dbReference>
<evidence type="ECO:0008006" key="5">
    <source>
        <dbReference type="Google" id="ProtNLM"/>
    </source>
</evidence>
<keyword evidence="2" id="KW-0472">Membrane</keyword>